<sequence>MINILSNIPVSYLLYALGCEKGVKNLQFEAMYFRF</sequence>
<name>W9V5Q1_9GAMM</name>
<dbReference type="Proteomes" id="UP000019464">
    <property type="component" value="Unassembled WGS sequence"/>
</dbReference>
<dbReference type="AlphaFoldDB" id="W9V5Q1"/>
<reference evidence="2" key="1">
    <citation type="submission" date="2012-11" db="EMBL/GenBank/DDBJ databases">
        <authorList>
            <person name="Singh A."/>
            <person name="Pinnaka A.K."/>
            <person name="Vaidya B."/>
        </authorList>
    </citation>
    <scope>NUCLEOTIDE SEQUENCE [LARGE SCALE GENOMIC DNA]</scope>
    <source>
        <strain evidence="2">AK23</strain>
    </source>
</reference>
<gene>
    <name evidence="1" type="ORF">D791_01145</name>
</gene>
<reference evidence="1 2" key="2">
    <citation type="journal article" date="2015" name="Syst. Appl. Microbiol.">
        <title>Nitrincola nitratireducens sp. nov. isolated from a haloalkaline crater lake.</title>
        <authorList>
            <person name="Singh A."/>
            <person name="Vaidya B."/>
            <person name="Tanuku N.R."/>
            <person name="Pinnaka A.K."/>
        </authorList>
    </citation>
    <scope>NUCLEOTIDE SEQUENCE [LARGE SCALE GENOMIC DNA]</scope>
    <source>
        <strain evidence="1 2">AK23</strain>
    </source>
</reference>
<dbReference type="EMBL" id="AONB01000003">
    <property type="protein sequence ID" value="EXJ12256.1"/>
    <property type="molecule type" value="Genomic_DNA"/>
</dbReference>
<keyword evidence="2" id="KW-1185">Reference proteome</keyword>
<protein>
    <submittedName>
        <fullName evidence="1">Uncharacterized protein</fullName>
    </submittedName>
</protein>
<accession>W9V5Q1</accession>
<evidence type="ECO:0000313" key="2">
    <source>
        <dbReference type="Proteomes" id="UP000019464"/>
    </source>
</evidence>
<evidence type="ECO:0000313" key="1">
    <source>
        <dbReference type="EMBL" id="EXJ12256.1"/>
    </source>
</evidence>
<comment type="caution">
    <text evidence="1">The sequence shown here is derived from an EMBL/GenBank/DDBJ whole genome shotgun (WGS) entry which is preliminary data.</text>
</comment>
<proteinExistence type="predicted"/>
<organism evidence="1 2">
    <name type="scientific">Nitrincola nitratireducens</name>
    <dbReference type="NCBI Taxonomy" id="1229521"/>
    <lineage>
        <taxon>Bacteria</taxon>
        <taxon>Pseudomonadati</taxon>
        <taxon>Pseudomonadota</taxon>
        <taxon>Gammaproteobacteria</taxon>
        <taxon>Oceanospirillales</taxon>
        <taxon>Oceanospirillaceae</taxon>
        <taxon>Nitrincola</taxon>
    </lineage>
</organism>